<gene>
    <name evidence="1" type="ORF">PL2TA16_03087</name>
</gene>
<evidence type="ECO:0000313" key="1">
    <source>
        <dbReference type="EMBL" id="ESP93508.1"/>
    </source>
</evidence>
<dbReference type="AlphaFoldDB" id="V4HUQ7"/>
<accession>V4HUQ7</accession>
<reference evidence="1 2" key="1">
    <citation type="submission" date="2013-07" db="EMBL/GenBank/DDBJ databases">
        <title>Draft genome sequence of Pseudoalteromonas luteoviolacea 2ta16.</title>
        <authorList>
            <person name="Allen E.E."/>
            <person name="Azam F."/>
            <person name="Podell S."/>
        </authorList>
    </citation>
    <scope>NUCLEOTIDE SEQUENCE [LARGE SCALE GENOMIC DNA]</scope>
    <source>
        <strain evidence="1 2">2ta16</strain>
    </source>
</reference>
<comment type="caution">
    <text evidence="1">The sequence shown here is derived from an EMBL/GenBank/DDBJ whole genome shotgun (WGS) entry which is preliminary data.</text>
</comment>
<evidence type="ECO:0000313" key="2">
    <source>
        <dbReference type="Proteomes" id="UP000017820"/>
    </source>
</evidence>
<name>V4HUQ7_PSEL2</name>
<proteinExistence type="predicted"/>
<protein>
    <submittedName>
        <fullName evidence="1">Uncharacterized protein</fullName>
    </submittedName>
</protein>
<dbReference type="RefSeq" id="WP_023398967.1">
    <property type="nucleotide sequence ID" value="NZ_AUSV01000035.1"/>
</dbReference>
<dbReference type="PATRIC" id="fig|1353533.3.peg.2039"/>
<organism evidence="1 2">
    <name type="scientific">Pseudoalteromonas luteoviolacea (strain 2ta16)</name>
    <dbReference type="NCBI Taxonomy" id="1353533"/>
    <lineage>
        <taxon>Bacteria</taxon>
        <taxon>Pseudomonadati</taxon>
        <taxon>Pseudomonadota</taxon>
        <taxon>Gammaproteobacteria</taxon>
        <taxon>Alteromonadales</taxon>
        <taxon>Pseudoalteromonadaceae</taxon>
        <taxon>Pseudoalteromonas</taxon>
    </lineage>
</organism>
<dbReference type="EMBL" id="AUSV01000035">
    <property type="protein sequence ID" value="ESP93508.1"/>
    <property type="molecule type" value="Genomic_DNA"/>
</dbReference>
<sequence>MSFCFGKDTSTLVSQENAVEAWGGELKSVKNVEINNEAQKDNQRSDMLDLSVNTLNV</sequence>
<dbReference type="Proteomes" id="UP000017820">
    <property type="component" value="Unassembled WGS sequence"/>
</dbReference>